<accession>I0L1X7</accession>
<evidence type="ECO:0000313" key="2">
    <source>
        <dbReference type="Proteomes" id="UP000003448"/>
    </source>
</evidence>
<dbReference type="Proteomes" id="UP000003448">
    <property type="component" value="Unassembled WGS sequence"/>
</dbReference>
<name>I0L1X7_9ACTN</name>
<evidence type="ECO:0000313" key="1">
    <source>
        <dbReference type="EMBL" id="CCH17824.1"/>
    </source>
</evidence>
<sequence>MVRWDERRLDAYTDFTRAVKEIHLLALGSVFKGSWYRMM</sequence>
<dbReference type="EMBL" id="CAIE01000022">
    <property type="protein sequence ID" value="CCH17824.1"/>
    <property type="molecule type" value="Genomic_DNA"/>
</dbReference>
<gene>
    <name evidence="1" type="ORF">MILUP08_42755</name>
</gene>
<protein>
    <submittedName>
        <fullName evidence="1">Uncharacterized protein</fullName>
    </submittedName>
</protein>
<proteinExistence type="predicted"/>
<keyword evidence="2" id="KW-1185">Reference proteome</keyword>
<comment type="caution">
    <text evidence="1">The sequence shown here is derived from an EMBL/GenBank/DDBJ whole genome shotgun (WGS) entry which is preliminary data.</text>
</comment>
<reference evidence="2" key="1">
    <citation type="journal article" date="2012" name="J. Bacteriol.">
        <title>Genome Sequence of Micromonospora lupini Lupac 08, Isolated from Root Nodules of Lupinus angustifolius.</title>
        <authorList>
            <person name="Alonso-Vega P."/>
            <person name="Normand P."/>
            <person name="Bacigalupe R."/>
            <person name="Pujic P."/>
            <person name="Lajus A."/>
            <person name="Vallenet D."/>
            <person name="Carro L."/>
            <person name="Coll P."/>
            <person name="Trujillo M.E."/>
        </authorList>
    </citation>
    <scope>NUCLEOTIDE SEQUENCE [LARGE SCALE GENOMIC DNA]</scope>
    <source>
        <strain evidence="2">Lupac 08</strain>
    </source>
</reference>
<organism evidence="1 2">
    <name type="scientific">Micromonospora lupini str. Lupac 08</name>
    <dbReference type="NCBI Taxonomy" id="1150864"/>
    <lineage>
        <taxon>Bacteria</taxon>
        <taxon>Bacillati</taxon>
        <taxon>Actinomycetota</taxon>
        <taxon>Actinomycetes</taxon>
        <taxon>Micromonosporales</taxon>
        <taxon>Micromonosporaceae</taxon>
        <taxon>Micromonospora</taxon>
    </lineage>
</organism>
<dbReference type="AlphaFoldDB" id="I0L1X7"/>
<dbReference type="STRING" id="1150864.MILUP08_42755"/>